<evidence type="ECO:0000256" key="4">
    <source>
        <dbReference type="ARBA" id="ARBA00022692"/>
    </source>
</evidence>
<feature type="transmembrane region" description="Helical" evidence="9">
    <location>
        <begin position="115"/>
        <end position="136"/>
    </location>
</feature>
<dbReference type="RefSeq" id="XP_060443610.1">
    <property type="nucleotide sequence ID" value="XM_060584799.1"/>
</dbReference>
<keyword evidence="3" id="KW-0813">Transport</keyword>
<dbReference type="SUPFAM" id="SSF161111">
    <property type="entry name" value="Cation efflux protein transmembrane domain-like"/>
    <property type="match status" value="1"/>
</dbReference>
<reference evidence="12" key="1">
    <citation type="submission" date="2021-06" db="EMBL/GenBank/DDBJ databases">
        <title>Comparative genomics, transcriptomics and evolutionary studies reveal genomic signatures of adaptation to plant cell wall in hemibiotrophic fungi.</title>
        <authorList>
            <consortium name="DOE Joint Genome Institute"/>
            <person name="Baroncelli R."/>
            <person name="Diaz J.F."/>
            <person name="Benocci T."/>
            <person name="Peng M."/>
            <person name="Battaglia E."/>
            <person name="Haridas S."/>
            <person name="Andreopoulos W."/>
            <person name="Labutti K."/>
            <person name="Pangilinan J."/>
            <person name="Floch G.L."/>
            <person name="Makela M.R."/>
            <person name="Henrissat B."/>
            <person name="Grigoriev I.V."/>
            <person name="Crouch J.A."/>
            <person name="De Vries R.P."/>
            <person name="Sukno S.A."/>
            <person name="Thon M.R."/>
        </authorList>
    </citation>
    <scope>NUCLEOTIDE SEQUENCE</scope>
    <source>
        <strain evidence="12">CBS 102054</strain>
    </source>
</reference>
<feature type="transmembrane region" description="Helical" evidence="9">
    <location>
        <begin position="81"/>
        <end position="103"/>
    </location>
</feature>
<feature type="region of interest" description="Disordered" evidence="8">
    <location>
        <begin position="146"/>
        <end position="199"/>
    </location>
</feature>
<sequence length="364" mass="39924">MARFKINKKQRLVATIAISGGFFIAELVIGYRTKSLALIADAFHYMNDLIGFAVALIAVIVSERRSPPPKSLTFGWKRAQILGAFFNGVFLLALGVSILLQAFERFTQLPHVEDPVLVLIMGCIGLGLNVIVLSFLHAMCNESNPKNTETHHHEHIQERHPDEESREPPSHSPPPPSDPNTSSNPEPKPSLPSAKHHHTRPRDLNMLGVLLHVLTDALNNLSVIVAALIIWKSSSNARFYADPGVGVFIALTIMLSAWPLCRRAGEVLMESAPAGVDVNFVRGEILEVPGVLDIKDLLVWQLDQTTTLATAHITITGDSIDNFASTADAIVARLQQYGIRSVALQPTTTHRQSHQEVPQELKVA</sequence>
<name>A0AAJ0EDR8_9PEZI</name>
<evidence type="ECO:0000256" key="9">
    <source>
        <dbReference type="SAM" id="Phobius"/>
    </source>
</evidence>
<protein>
    <submittedName>
        <fullName evidence="12">Cation efflux protein</fullName>
    </submittedName>
</protein>
<dbReference type="InterPro" id="IPR058533">
    <property type="entry name" value="Cation_efflux_TM"/>
</dbReference>
<dbReference type="InterPro" id="IPR002524">
    <property type="entry name" value="Cation_efflux"/>
</dbReference>
<keyword evidence="5" id="KW-0862">Zinc</keyword>
<feature type="transmembrane region" description="Helical" evidence="9">
    <location>
        <begin position="43"/>
        <end position="61"/>
    </location>
</feature>
<evidence type="ECO:0000256" key="7">
    <source>
        <dbReference type="ARBA" id="ARBA00023136"/>
    </source>
</evidence>
<feature type="compositionally biased region" description="Basic and acidic residues" evidence="8">
    <location>
        <begin position="148"/>
        <end position="169"/>
    </location>
</feature>
<evidence type="ECO:0000259" key="10">
    <source>
        <dbReference type="Pfam" id="PF01545"/>
    </source>
</evidence>
<dbReference type="GO" id="GO:0016020">
    <property type="term" value="C:membrane"/>
    <property type="evidence" value="ECO:0007669"/>
    <property type="project" value="UniProtKB-SubCell"/>
</dbReference>
<keyword evidence="4 9" id="KW-0812">Transmembrane</keyword>
<dbReference type="InterPro" id="IPR036837">
    <property type="entry name" value="Cation_efflux_CTD_sf"/>
</dbReference>
<dbReference type="Gene3D" id="1.20.1510.10">
    <property type="entry name" value="Cation efflux protein transmembrane domain"/>
    <property type="match status" value="1"/>
</dbReference>
<feature type="transmembrane region" description="Helical" evidence="9">
    <location>
        <begin position="243"/>
        <end position="261"/>
    </location>
</feature>
<evidence type="ECO:0000313" key="12">
    <source>
        <dbReference type="EMBL" id="KAK1635003.1"/>
    </source>
</evidence>
<comment type="subcellular location">
    <subcellularLocation>
        <location evidence="1">Membrane</location>
        <topology evidence="1">Multi-pass membrane protein</topology>
    </subcellularLocation>
</comment>
<evidence type="ECO:0000256" key="5">
    <source>
        <dbReference type="ARBA" id="ARBA00022833"/>
    </source>
</evidence>
<dbReference type="GO" id="GO:0006882">
    <property type="term" value="P:intracellular zinc ion homeostasis"/>
    <property type="evidence" value="ECO:0007669"/>
    <property type="project" value="TreeGrafter"/>
</dbReference>
<evidence type="ECO:0000256" key="3">
    <source>
        <dbReference type="ARBA" id="ARBA00022448"/>
    </source>
</evidence>
<dbReference type="SUPFAM" id="SSF160240">
    <property type="entry name" value="Cation efflux protein cytoplasmic domain-like"/>
    <property type="match status" value="1"/>
</dbReference>
<dbReference type="Proteomes" id="UP001243989">
    <property type="component" value="Unassembled WGS sequence"/>
</dbReference>
<dbReference type="AlphaFoldDB" id="A0AAJ0EDR8"/>
<dbReference type="GO" id="GO:0005385">
    <property type="term" value="F:zinc ion transmembrane transporter activity"/>
    <property type="evidence" value="ECO:0007669"/>
    <property type="project" value="TreeGrafter"/>
</dbReference>
<keyword evidence="6 9" id="KW-1133">Transmembrane helix</keyword>
<dbReference type="EMBL" id="JAHMHQ010000013">
    <property type="protein sequence ID" value="KAK1635003.1"/>
    <property type="molecule type" value="Genomic_DNA"/>
</dbReference>
<dbReference type="GeneID" id="85469661"/>
<evidence type="ECO:0000259" key="11">
    <source>
        <dbReference type="Pfam" id="PF16916"/>
    </source>
</evidence>
<proteinExistence type="inferred from homology"/>
<feature type="transmembrane region" description="Helical" evidence="9">
    <location>
        <begin position="12"/>
        <end position="31"/>
    </location>
</feature>
<dbReference type="PANTHER" id="PTHR45820">
    <property type="entry name" value="FI23527P1"/>
    <property type="match status" value="1"/>
</dbReference>
<evidence type="ECO:0000256" key="1">
    <source>
        <dbReference type="ARBA" id="ARBA00004141"/>
    </source>
</evidence>
<evidence type="ECO:0000313" key="13">
    <source>
        <dbReference type="Proteomes" id="UP001243989"/>
    </source>
</evidence>
<dbReference type="Pfam" id="PF01545">
    <property type="entry name" value="Cation_efflux"/>
    <property type="match status" value="1"/>
</dbReference>
<evidence type="ECO:0000256" key="8">
    <source>
        <dbReference type="SAM" id="MobiDB-lite"/>
    </source>
</evidence>
<comment type="similarity">
    <text evidence="2">Belongs to the cation diffusion facilitator (CDF) transporter (TC 2.A.4) family. SLC30A subfamily.</text>
</comment>
<dbReference type="PANTHER" id="PTHR45820:SF5">
    <property type="entry name" value="DIFFUSION FACILITATOR FAMILY METAL ION TRANSPORTER, PUTATIVE-RELATED"/>
    <property type="match status" value="1"/>
</dbReference>
<dbReference type="InterPro" id="IPR027470">
    <property type="entry name" value="Cation_efflux_CTD"/>
</dbReference>
<evidence type="ECO:0000256" key="2">
    <source>
        <dbReference type="ARBA" id="ARBA00008873"/>
    </source>
</evidence>
<feature type="domain" description="Cation efflux protein transmembrane" evidence="10">
    <location>
        <begin position="13"/>
        <end position="269"/>
    </location>
</feature>
<comment type="caution">
    <text evidence="12">The sequence shown here is derived from an EMBL/GenBank/DDBJ whole genome shotgun (WGS) entry which is preliminary data.</text>
</comment>
<keyword evidence="7 9" id="KW-0472">Membrane</keyword>
<feature type="domain" description="Cation efflux protein cytoplasmic" evidence="11">
    <location>
        <begin position="275"/>
        <end position="336"/>
    </location>
</feature>
<organism evidence="12 13">
    <name type="scientific">Colletotrichum phormii</name>
    <dbReference type="NCBI Taxonomy" id="359342"/>
    <lineage>
        <taxon>Eukaryota</taxon>
        <taxon>Fungi</taxon>
        <taxon>Dikarya</taxon>
        <taxon>Ascomycota</taxon>
        <taxon>Pezizomycotina</taxon>
        <taxon>Sordariomycetes</taxon>
        <taxon>Hypocreomycetidae</taxon>
        <taxon>Glomerellales</taxon>
        <taxon>Glomerellaceae</taxon>
        <taxon>Colletotrichum</taxon>
        <taxon>Colletotrichum acutatum species complex</taxon>
    </lineage>
</organism>
<accession>A0AAJ0EDR8</accession>
<dbReference type="Pfam" id="PF16916">
    <property type="entry name" value="ZT_dimer"/>
    <property type="match status" value="1"/>
</dbReference>
<feature type="transmembrane region" description="Helical" evidence="9">
    <location>
        <begin position="209"/>
        <end position="231"/>
    </location>
</feature>
<gene>
    <name evidence="12" type="ORF">BDP81DRAFT_323467</name>
</gene>
<dbReference type="NCBIfam" id="TIGR01297">
    <property type="entry name" value="CDF"/>
    <property type="match status" value="1"/>
</dbReference>
<dbReference type="InterPro" id="IPR027469">
    <property type="entry name" value="Cation_efflux_TMD_sf"/>
</dbReference>
<keyword evidence="13" id="KW-1185">Reference proteome</keyword>
<evidence type="ECO:0000256" key="6">
    <source>
        <dbReference type="ARBA" id="ARBA00022989"/>
    </source>
</evidence>